<gene>
    <name evidence="1" type="ORF">SAMN04488570_0876</name>
</gene>
<dbReference type="OrthoDB" id="9797743at2"/>
<evidence type="ECO:0000313" key="1">
    <source>
        <dbReference type="EMBL" id="SDR98390.1"/>
    </source>
</evidence>
<dbReference type="RefSeq" id="WP_091726519.1">
    <property type="nucleotide sequence ID" value="NZ_LT629757.1"/>
</dbReference>
<dbReference type="CDD" id="cd07505">
    <property type="entry name" value="HAD_BPGM-like"/>
    <property type="match status" value="1"/>
</dbReference>
<dbReference type="NCBIfam" id="TIGR01509">
    <property type="entry name" value="HAD-SF-IA-v3"/>
    <property type="match status" value="1"/>
</dbReference>
<dbReference type="PANTHER" id="PTHR18901">
    <property type="entry name" value="2-DEOXYGLUCOSE-6-PHOSPHATE PHOSPHATASE 2"/>
    <property type="match status" value="1"/>
</dbReference>
<protein>
    <submittedName>
        <fullName evidence="1">Haloacid dehalogenase superfamily, subfamily IA, variant 3 with third motif having DD or ED</fullName>
    </submittedName>
</protein>
<dbReference type="SFLD" id="SFLDG01129">
    <property type="entry name" value="C1.5:_HAD__Beta-PGM__Phosphata"/>
    <property type="match status" value="1"/>
</dbReference>
<dbReference type="SFLD" id="SFLDS00003">
    <property type="entry name" value="Haloacid_Dehalogenase"/>
    <property type="match status" value="1"/>
</dbReference>
<dbReference type="PRINTS" id="PR00413">
    <property type="entry name" value="HADHALOGNASE"/>
</dbReference>
<reference evidence="2" key="1">
    <citation type="submission" date="2016-10" db="EMBL/GenBank/DDBJ databases">
        <authorList>
            <person name="Varghese N."/>
            <person name="Submissions S."/>
        </authorList>
    </citation>
    <scope>NUCLEOTIDE SEQUENCE [LARGE SCALE GENOMIC DNA]</scope>
    <source>
        <strain evidence="2">DSM 22127</strain>
    </source>
</reference>
<dbReference type="Gene3D" id="3.40.50.1000">
    <property type="entry name" value="HAD superfamily/HAD-like"/>
    <property type="match status" value="1"/>
</dbReference>
<proteinExistence type="predicted"/>
<dbReference type="AlphaFoldDB" id="A0A1H1NHS9"/>
<dbReference type="InterPro" id="IPR036412">
    <property type="entry name" value="HAD-like_sf"/>
</dbReference>
<dbReference type="Proteomes" id="UP000198859">
    <property type="component" value="Chromosome I"/>
</dbReference>
<dbReference type="InterPro" id="IPR023198">
    <property type="entry name" value="PGP-like_dom2"/>
</dbReference>
<dbReference type="PANTHER" id="PTHR18901:SF38">
    <property type="entry name" value="PSEUDOURIDINE-5'-PHOSPHATASE"/>
    <property type="match status" value="1"/>
</dbReference>
<dbReference type="InterPro" id="IPR023214">
    <property type="entry name" value="HAD_sf"/>
</dbReference>
<organism evidence="1 2">
    <name type="scientific">Nocardioides scoriae</name>
    <dbReference type="NCBI Taxonomy" id="642780"/>
    <lineage>
        <taxon>Bacteria</taxon>
        <taxon>Bacillati</taxon>
        <taxon>Actinomycetota</taxon>
        <taxon>Actinomycetes</taxon>
        <taxon>Propionibacteriales</taxon>
        <taxon>Nocardioidaceae</taxon>
        <taxon>Nocardioides</taxon>
    </lineage>
</organism>
<dbReference type="InterPro" id="IPR006439">
    <property type="entry name" value="HAD-SF_hydro_IA"/>
</dbReference>
<accession>A0A1H1NHS9</accession>
<sequence length="220" mass="23682">MTLPEAVLWDMDGTLVDTEPYWIECEFAIAERWGGTWSDAHAHAVLGGALTESTAYMSEHMGIDRTPEQILEELLDRVVAMVQREIPWRPGARDLLAGLRAQGVPCALVTASWRRFVEPVLAALPPDSFDVVVCGDEVTRGKPHPEPYLRAAELVGVPPERAVAIEDSPTGTTAAEAAGCQVLVVPSQVEVPAGPRRVEHPTLVGVGPGDLVDLLSPLRA</sequence>
<name>A0A1H1NHS9_9ACTN</name>
<evidence type="ECO:0000313" key="2">
    <source>
        <dbReference type="Proteomes" id="UP000198859"/>
    </source>
</evidence>
<dbReference type="Gene3D" id="1.10.150.240">
    <property type="entry name" value="Putative phosphatase, domain 2"/>
    <property type="match status" value="1"/>
</dbReference>
<dbReference type="InterPro" id="IPR041492">
    <property type="entry name" value="HAD_2"/>
</dbReference>
<dbReference type="EMBL" id="LT629757">
    <property type="protein sequence ID" value="SDR98390.1"/>
    <property type="molecule type" value="Genomic_DNA"/>
</dbReference>
<dbReference type="Pfam" id="PF13419">
    <property type="entry name" value="HAD_2"/>
    <property type="match status" value="1"/>
</dbReference>
<dbReference type="SUPFAM" id="SSF56784">
    <property type="entry name" value="HAD-like"/>
    <property type="match status" value="1"/>
</dbReference>
<keyword evidence="2" id="KW-1185">Reference proteome</keyword>
<dbReference type="STRING" id="642780.SAMN04488570_0876"/>